<name>A0A1F5SHH3_9BACT</name>
<dbReference type="AlphaFoldDB" id="A0A1F5SHH3"/>
<accession>A0A1F5SHH3</accession>
<dbReference type="PANTHER" id="PTHR10584:SF166">
    <property type="entry name" value="RIBOKINASE"/>
    <property type="match status" value="1"/>
</dbReference>
<dbReference type="Gene3D" id="3.40.1190.20">
    <property type="match status" value="1"/>
</dbReference>
<evidence type="ECO:0000256" key="2">
    <source>
        <dbReference type="ARBA" id="ARBA00022777"/>
    </source>
</evidence>
<dbReference type="SUPFAM" id="SSF53613">
    <property type="entry name" value="Ribokinase-like"/>
    <property type="match status" value="1"/>
</dbReference>
<sequence>MKYDFVTVGGATEDITFYTKEGEIIYNKEDILRQKMIAFEYGAKLRIDRAYSTFGGGAANAAVCLAKLGLKTAAMVAVGGDIRGESISRNFQVHGVSAGLIQKKKNIESGFSLLLVGQSNEHVVFSNRAANKQLSVGTREIGQLNGVKWVYMTSLSGKWRDILKNVFKTKAKIAWNPGHIQLHAGFKAIGPYLKKTSMLSVNKDEAIELVVTNPKYRNKDKNFLNNIKNLLAVLQSYGTGIVVITNGRFGADAYDGKKFYHQDIIKERKRVDTTGVGDAFGSTFTAGLEMFSGDISKALLISAKNTASVISMQGAQNGLLTKRGVMQVFHATRGTRNA</sequence>
<evidence type="ECO:0000313" key="5">
    <source>
        <dbReference type="Proteomes" id="UP000178367"/>
    </source>
</evidence>
<feature type="domain" description="Carbohydrate kinase PfkB" evidence="3">
    <location>
        <begin position="43"/>
        <end position="319"/>
    </location>
</feature>
<dbReference type="GO" id="GO:0016301">
    <property type="term" value="F:kinase activity"/>
    <property type="evidence" value="ECO:0007669"/>
    <property type="project" value="UniProtKB-KW"/>
</dbReference>
<protein>
    <recommendedName>
        <fullName evidence="3">Carbohydrate kinase PfkB domain-containing protein</fullName>
    </recommendedName>
</protein>
<gene>
    <name evidence="4" type="ORF">A2227_02915</name>
</gene>
<evidence type="ECO:0000259" key="3">
    <source>
        <dbReference type="Pfam" id="PF00294"/>
    </source>
</evidence>
<dbReference type="InterPro" id="IPR011611">
    <property type="entry name" value="PfkB_dom"/>
</dbReference>
<evidence type="ECO:0000256" key="1">
    <source>
        <dbReference type="ARBA" id="ARBA00022679"/>
    </source>
</evidence>
<keyword evidence="2" id="KW-0418">Kinase</keyword>
<reference evidence="4 5" key="1">
    <citation type="journal article" date="2016" name="Nat. Commun.">
        <title>Thousands of microbial genomes shed light on interconnected biogeochemical processes in an aquifer system.</title>
        <authorList>
            <person name="Anantharaman K."/>
            <person name="Brown C.T."/>
            <person name="Hug L.A."/>
            <person name="Sharon I."/>
            <person name="Castelle C.J."/>
            <person name="Probst A.J."/>
            <person name="Thomas B.C."/>
            <person name="Singh A."/>
            <person name="Wilkins M.J."/>
            <person name="Karaoz U."/>
            <person name="Brodie E.L."/>
            <person name="Williams K.H."/>
            <person name="Hubbard S.S."/>
            <person name="Banfield J.F."/>
        </authorList>
    </citation>
    <scope>NUCLEOTIDE SEQUENCE [LARGE SCALE GENOMIC DNA]</scope>
</reference>
<dbReference type="Pfam" id="PF00294">
    <property type="entry name" value="PfkB"/>
    <property type="match status" value="1"/>
</dbReference>
<dbReference type="EMBL" id="MFGB01000017">
    <property type="protein sequence ID" value="OGF26145.1"/>
    <property type="molecule type" value="Genomic_DNA"/>
</dbReference>
<keyword evidence="1" id="KW-0808">Transferase</keyword>
<dbReference type="InterPro" id="IPR029056">
    <property type="entry name" value="Ribokinase-like"/>
</dbReference>
<dbReference type="Proteomes" id="UP000178367">
    <property type="component" value="Unassembled WGS sequence"/>
</dbReference>
<dbReference type="PANTHER" id="PTHR10584">
    <property type="entry name" value="SUGAR KINASE"/>
    <property type="match status" value="1"/>
</dbReference>
<proteinExistence type="predicted"/>
<dbReference type="STRING" id="1797994.A2227_02915"/>
<comment type="caution">
    <text evidence="4">The sequence shown here is derived from an EMBL/GenBank/DDBJ whole genome shotgun (WGS) entry which is preliminary data.</text>
</comment>
<organism evidence="4 5">
    <name type="scientific">Candidatus Falkowbacteria bacterium RIFOXYA2_FULL_47_19</name>
    <dbReference type="NCBI Taxonomy" id="1797994"/>
    <lineage>
        <taxon>Bacteria</taxon>
        <taxon>Candidatus Falkowiibacteriota</taxon>
    </lineage>
</organism>
<evidence type="ECO:0000313" key="4">
    <source>
        <dbReference type="EMBL" id="OGF26145.1"/>
    </source>
</evidence>